<evidence type="ECO:0000313" key="3">
    <source>
        <dbReference type="Proteomes" id="UP000011761"/>
    </source>
</evidence>
<dbReference type="SMART" id="SM00256">
    <property type="entry name" value="FBOX"/>
    <property type="match status" value="1"/>
</dbReference>
<evidence type="ECO:0000259" key="1">
    <source>
        <dbReference type="PROSITE" id="PS50181"/>
    </source>
</evidence>
<dbReference type="InterPro" id="IPR036047">
    <property type="entry name" value="F-box-like_dom_sf"/>
</dbReference>
<sequence length="514" mass="57056">MGVTRLPLELQQQVFAYLDTRSFHAARNVCKWWRFASLDSTTLARQLRKLPILPSAEAATSAPHELQKLWDEAAYTLMLGTRISRKPDIQGVMSSARKAAFKMGPRVTAAASGKRTVTINDRTITLFDTSGSEQRVLMQRPVNDLREAVGGGPWLKVPPTPYHEAALSSDGTLLAIAQERIIQIVDLSAAPDSFTVNEHITSATGHYICGLEFEQNDHVLRVRLSGKGAVLYLGRPLAAVDSTEQATIEHWKSRAGLRHVFLDSSLLSVVTQAPQDDSTGRVSGLQLLRPFEGGYLFAAQKHGGNESSHYIIGHLRASVPANGTALTVEPRSVTVLARLESFLSAWNWTLNGKAENGMGLWENMPSAHEHHPNFALSPDGSLIAIAERDKKATRPVPMMQLFMYRLPNKHKLRKILAEEERKRDGRWATLASFLNRVERKRRRSSSDDEEMLEVGLQEKKHSVARIPLCLGTIRGAIMDLKFDAEQVNTQQYACALRLLATTAESTQSWTIAQT</sequence>
<dbReference type="AlphaFoldDB" id="M2NP31"/>
<organism evidence="2 3">
    <name type="scientific">Baudoinia panamericana (strain UAMH 10762)</name>
    <name type="common">Angels' share fungus</name>
    <name type="synonym">Baudoinia compniacensis (strain UAMH 10762)</name>
    <dbReference type="NCBI Taxonomy" id="717646"/>
    <lineage>
        <taxon>Eukaryota</taxon>
        <taxon>Fungi</taxon>
        <taxon>Dikarya</taxon>
        <taxon>Ascomycota</taxon>
        <taxon>Pezizomycotina</taxon>
        <taxon>Dothideomycetes</taxon>
        <taxon>Dothideomycetidae</taxon>
        <taxon>Mycosphaerellales</taxon>
        <taxon>Teratosphaeriaceae</taxon>
        <taxon>Baudoinia</taxon>
    </lineage>
</organism>
<dbReference type="RefSeq" id="XP_007672175.1">
    <property type="nucleotide sequence ID" value="XM_007673985.1"/>
</dbReference>
<dbReference type="Pfam" id="PF12937">
    <property type="entry name" value="F-box-like"/>
    <property type="match status" value="1"/>
</dbReference>
<dbReference type="SUPFAM" id="SSF82171">
    <property type="entry name" value="DPP6 N-terminal domain-like"/>
    <property type="match status" value="1"/>
</dbReference>
<dbReference type="eggNOG" id="ENOG502T1HU">
    <property type="taxonomic scope" value="Eukaryota"/>
</dbReference>
<dbReference type="OMA" id="ATGHYIC"/>
<proteinExistence type="predicted"/>
<dbReference type="EMBL" id="KB445550">
    <property type="protein sequence ID" value="EMD00991.1"/>
    <property type="molecule type" value="Genomic_DNA"/>
</dbReference>
<protein>
    <recommendedName>
        <fullName evidence="1">F-box domain-containing protein</fullName>
    </recommendedName>
</protein>
<dbReference type="HOGENOM" id="CLU_028550_0_0_1"/>
<reference evidence="2 3" key="1">
    <citation type="journal article" date="2012" name="PLoS Pathog.">
        <title>Diverse lifestyles and strategies of plant pathogenesis encoded in the genomes of eighteen Dothideomycetes fungi.</title>
        <authorList>
            <person name="Ohm R.A."/>
            <person name="Feau N."/>
            <person name="Henrissat B."/>
            <person name="Schoch C.L."/>
            <person name="Horwitz B.A."/>
            <person name="Barry K.W."/>
            <person name="Condon B.J."/>
            <person name="Copeland A.C."/>
            <person name="Dhillon B."/>
            <person name="Glaser F."/>
            <person name="Hesse C.N."/>
            <person name="Kosti I."/>
            <person name="LaButti K."/>
            <person name="Lindquist E.A."/>
            <person name="Lucas S."/>
            <person name="Salamov A.A."/>
            <person name="Bradshaw R.E."/>
            <person name="Ciuffetti L."/>
            <person name="Hamelin R.C."/>
            <person name="Kema G.H.J."/>
            <person name="Lawrence C."/>
            <person name="Scott J.A."/>
            <person name="Spatafora J.W."/>
            <person name="Turgeon B.G."/>
            <person name="de Wit P.J.G.M."/>
            <person name="Zhong S."/>
            <person name="Goodwin S.B."/>
            <person name="Grigoriev I.V."/>
        </authorList>
    </citation>
    <scope>NUCLEOTIDE SEQUENCE [LARGE SCALE GENOMIC DNA]</scope>
    <source>
        <strain evidence="2 3">UAMH 10762</strain>
    </source>
</reference>
<dbReference type="OrthoDB" id="5126814at2759"/>
<gene>
    <name evidence="2" type="ORF">BAUCODRAFT_61022</name>
</gene>
<evidence type="ECO:0000313" key="2">
    <source>
        <dbReference type="EMBL" id="EMD00991.1"/>
    </source>
</evidence>
<name>M2NP31_BAUPA</name>
<dbReference type="Gene3D" id="1.20.1280.50">
    <property type="match status" value="1"/>
</dbReference>
<dbReference type="InterPro" id="IPR001810">
    <property type="entry name" value="F-box_dom"/>
</dbReference>
<feature type="domain" description="F-box" evidence="1">
    <location>
        <begin position="1"/>
        <end position="47"/>
    </location>
</feature>
<dbReference type="Proteomes" id="UP000011761">
    <property type="component" value="Unassembled WGS sequence"/>
</dbReference>
<dbReference type="CDD" id="cd09917">
    <property type="entry name" value="F-box_SF"/>
    <property type="match status" value="1"/>
</dbReference>
<dbReference type="SUPFAM" id="SSF81383">
    <property type="entry name" value="F-box domain"/>
    <property type="match status" value="1"/>
</dbReference>
<dbReference type="KEGG" id="bcom:BAUCODRAFT_61022"/>
<dbReference type="PROSITE" id="PS50181">
    <property type="entry name" value="FBOX"/>
    <property type="match status" value="1"/>
</dbReference>
<dbReference type="GeneID" id="19115883"/>
<accession>M2NP31</accession>
<keyword evidence="3" id="KW-1185">Reference proteome</keyword>